<evidence type="ECO:0000313" key="7">
    <source>
        <dbReference type="Proteomes" id="UP000643403"/>
    </source>
</evidence>
<evidence type="ECO:0000256" key="1">
    <source>
        <dbReference type="ARBA" id="ARBA00008950"/>
    </source>
</evidence>
<dbReference type="InterPro" id="IPR024654">
    <property type="entry name" value="Calcineurin-like_PHP_lpxH"/>
</dbReference>
<dbReference type="EMBL" id="BMXY01000004">
    <property type="protein sequence ID" value="GGZ69774.1"/>
    <property type="molecule type" value="Genomic_DNA"/>
</dbReference>
<keyword evidence="7" id="KW-1185">Reference proteome</keyword>
<dbReference type="InterPro" id="IPR020935">
    <property type="entry name" value="PdiEstase_YfcE_CS"/>
</dbReference>
<dbReference type="SUPFAM" id="SSF56300">
    <property type="entry name" value="Metallo-dependent phosphatases"/>
    <property type="match status" value="1"/>
</dbReference>
<evidence type="ECO:0000313" key="6">
    <source>
        <dbReference type="EMBL" id="GGZ69774.1"/>
    </source>
</evidence>
<comment type="cofactor">
    <cofactor evidence="4">
        <name>a divalent metal cation</name>
        <dbReference type="ChEBI" id="CHEBI:60240"/>
    </cofactor>
</comment>
<evidence type="ECO:0000256" key="3">
    <source>
        <dbReference type="ARBA" id="ARBA00022801"/>
    </source>
</evidence>
<accession>A0ABQ3C6G2</accession>
<protein>
    <recommendedName>
        <fullName evidence="4">Phosphoesterase</fullName>
        <ecNumber evidence="4">3.1.4.-</ecNumber>
    </recommendedName>
</protein>
<dbReference type="PROSITE" id="PS01269">
    <property type="entry name" value="UPF0025"/>
    <property type="match status" value="1"/>
</dbReference>
<evidence type="ECO:0000259" key="5">
    <source>
        <dbReference type="Pfam" id="PF12850"/>
    </source>
</evidence>
<proteinExistence type="inferred from homology"/>
<sequence length="152" mass="16481">MHIGLISDTHGLMRPEALDALQGCERILHAGDIGDPAVLDALGRIAPVTAIRGNNDTAEWARELPETRVLRLGEVAVYMMHDLKELTARPAGAPVDVIVAGHSHKPLVETRDGVLIVNPGSAGRRRFRLPITVARLRIDGRRVEAAIVELDV</sequence>
<comment type="caution">
    <text evidence="6">The sequence shown here is derived from an EMBL/GenBank/DDBJ whole genome shotgun (WGS) entry which is preliminary data.</text>
</comment>
<gene>
    <name evidence="6" type="ORF">GCM10008101_24990</name>
</gene>
<dbReference type="InterPro" id="IPR029052">
    <property type="entry name" value="Metallo-depent_PP-like"/>
</dbReference>
<dbReference type="PANTHER" id="PTHR11124">
    <property type="entry name" value="VACUOLAR SORTING PROTEIN VPS29"/>
    <property type="match status" value="1"/>
</dbReference>
<dbReference type="Proteomes" id="UP000643403">
    <property type="component" value="Unassembled WGS sequence"/>
</dbReference>
<dbReference type="InterPro" id="IPR000979">
    <property type="entry name" value="Phosphodiesterase_MJ0936/Vps29"/>
</dbReference>
<dbReference type="RefSeq" id="WP_189450505.1">
    <property type="nucleotide sequence ID" value="NZ_BMXY01000004.1"/>
</dbReference>
<dbReference type="EC" id="3.1.4.-" evidence="4"/>
<evidence type="ECO:0000256" key="2">
    <source>
        <dbReference type="ARBA" id="ARBA00022723"/>
    </source>
</evidence>
<keyword evidence="2 4" id="KW-0479">Metal-binding</keyword>
<reference evidence="7" key="1">
    <citation type="journal article" date="2019" name="Int. J. Syst. Evol. Microbiol.">
        <title>The Global Catalogue of Microorganisms (GCM) 10K type strain sequencing project: providing services to taxonomists for standard genome sequencing and annotation.</title>
        <authorList>
            <consortium name="The Broad Institute Genomics Platform"/>
            <consortium name="The Broad Institute Genome Sequencing Center for Infectious Disease"/>
            <person name="Wu L."/>
            <person name="Ma J."/>
        </authorList>
    </citation>
    <scope>NUCLEOTIDE SEQUENCE [LARGE SCALE GENOMIC DNA]</scope>
    <source>
        <strain evidence="7">KCTC 22558</strain>
    </source>
</reference>
<dbReference type="Pfam" id="PF12850">
    <property type="entry name" value="Metallophos_2"/>
    <property type="match status" value="1"/>
</dbReference>
<keyword evidence="3" id="KW-0378">Hydrolase</keyword>
<evidence type="ECO:0000256" key="4">
    <source>
        <dbReference type="RuleBase" id="RU362039"/>
    </source>
</evidence>
<feature type="domain" description="Calcineurin-like phosphoesterase" evidence="5">
    <location>
        <begin position="1"/>
        <end position="139"/>
    </location>
</feature>
<comment type="similarity">
    <text evidence="1 4">Belongs to the metallophosphoesterase superfamily. YfcE family.</text>
</comment>
<organism evidence="6 7">
    <name type="scientific">Cognatilysobacter xinjiangensis</name>
    <dbReference type="NCBI Taxonomy" id="546892"/>
    <lineage>
        <taxon>Bacteria</taxon>
        <taxon>Pseudomonadati</taxon>
        <taxon>Pseudomonadota</taxon>
        <taxon>Gammaproteobacteria</taxon>
        <taxon>Lysobacterales</taxon>
        <taxon>Lysobacteraceae</taxon>
        <taxon>Cognatilysobacter</taxon>
    </lineage>
</organism>
<name>A0ABQ3C6G2_9GAMM</name>
<dbReference type="Gene3D" id="3.60.21.10">
    <property type="match status" value="1"/>
</dbReference>
<dbReference type="NCBIfam" id="TIGR00040">
    <property type="entry name" value="yfcE"/>
    <property type="match status" value="1"/>
</dbReference>